<dbReference type="OrthoDB" id="6398615at2"/>
<sequence>MATAKTASHKIKYALYLHGWTFEHGISTVLEANGKKVPPDEYEKTMQGHIFCATCKTNLNRVPHDKEHFSNKRDAHFRHLPRYEHVPCVHRTKRPEGKRYDTFEEASRAIDAGNLVVVQGFISEKPELPPGPAGEYDETAVENPDGPLSEVAISRHTGETFPLPSKVKTVRGICRGFDENLKKYYVFPGMTYAIRLDGLLHDIADVTDTDDSPKLYFGIIQGSFVAGKGYDHNVRMTRITCNPDVQDFTLKTLEGVSKERGLSDKSVGRIVLSYGRVTTSGMGLSIEDVGWGGFDLLPEKYNKFLML</sequence>
<dbReference type="Proteomes" id="UP000199470">
    <property type="component" value="Unassembled WGS sequence"/>
</dbReference>
<gene>
    <name evidence="1" type="ORF">SAMN02982985_00512</name>
</gene>
<dbReference type="RefSeq" id="WP_093383308.1">
    <property type="nucleotide sequence ID" value="NZ_FOTW01000004.1"/>
</dbReference>
<proteinExistence type="predicted"/>
<evidence type="ECO:0000313" key="1">
    <source>
        <dbReference type="EMBL" id="SFL50001.1"/>
    </source>
</evidence>
<accession>A0A1I4I8B1</accession>
<keyword evidence="2" id="KW-1185">Reference proteome</keyword>
<dbReference type="AlphaFoldDB" id="A0A1I4I8B1"/>
<organism evidence="1 2">
    <name type="scientific">Rugamonas rubra</name>
    <dbReference type="NCBI Taxonomy" id="758825"/>
    <lineage>
        <taxon>Bacteria</taxon>
        <taxon>Pseudomonadati</taxon>
        <taxon>Pseudomonadota</taxon>
        <taxon>Betaproteobacteria</taxon>
        <taxon>Burkholderiales</taxon>
        <taxon>Oxalobacteraceae</taxon>
        <taxon>Telluria group</taxon>
        <taxon>Rugamonas</taxon>
    </lineage>
</organism>
<dbReference type="EMBL" id="FOTW01000004">
    <property type="protein sequence ID" value="SFL50001.1"/>
    <property type="molecule type" value="Genomic_DNA"/>
</dbReference>
<protein>
    <submittedName>
        <fullName evidence="1">Uncharacterized protein</fullName>
    </submittedName>
</protein>
<name>A0A1I4I8B1_9BURK</name>
<reference evidence="1 2" key="1">
    <citation type="submission" date="2016-10" db="EMBL/GenBank/DDBJ databases">
        <authorList>
            <person name="de Groot N.N."/>
        </authorList>
    </citation>
    <scope>NUCLEOTIDE SEQUENCE [LARGE SCALE GENOMIC DNA]</scope>
    <source>
        <strain evidence="1 2">ATCC 43154</strain>
    </source>
</reference>
<evidence type="ECO:0000313" key="2">
    <source>
        <dbReference type="Proteomes" id="UP000199470"/>
    </source>
</evidence>